<dbReference type="EMBL" id="KN716750">
    <property type="protein sequence ID" value="KJH41835.1"/>
    <property type="molecule type" value="Genomic_DNA"/>
</dbReference>
<keyword evidence="5 7" id="KW-0472">Membrane</keyword>
<dbReference type="PANTHER" id="PTHR22730">
    <property type="entry name" value="PROMININ PROM PROTEIN"/>
    <property type="match status" value="1"/>
</dbReference>
<sequence>MALYKGMMALSEALQEIRRVNIPKLLNNAVQQFATIQNNVQKGIDEKIHSLQMLLKKIADNLFLTAEKISTHIRQINFDVLYDIVYRASDDKEGTFVRVLHHSRTFFLIVTSIFMLIAFCFLLGLFYGICGRRPTFYNDDCCVRSTGEKFYSCGTWLAIATFTVFSVLTASLFFVVGNTSDIVCRTLRDPLSRPDILSLGERYLEIARSRWQSNSELLSLMSDLTVLDLIRSCQSNETLYKIFELDNRFQLTRLKVRV</sequence>
<gene>
    <name evidence="8" type="ORF">DICVIV_12183</name>
</gene>
<evidence type="ECO:0000256" key="2">
    <source>
        <dbReference type="ARBA" id="ARBA00006058"/>
    </source>
</evidence>
<keyword evidence="9" id="KW-1185">Reference proteome</keyword>
<name>A0A0D8XB49_DICVI</name>
<comment type="similarity">
    <text evidence="2">Belongs to the prominin family.</text>
</comment>
<keyword evidence="3 7" id="KW-0812">Transmembrane</keyword>
<reference evidence="9" key="2">
    <citation type="journal article" date="2016" name="Sci. Rep.">
        <title>Dictyocaulus viviparus genome, variome and transcriptome elucidate lungworm biology and support future intervention.</title>
        <authorList>
            <person name="McNulty S.N."/>
            <person name="Strube C."/>
            <person name="Rosa B.A."/>
            <person name="Martin J.C."/>
            <person name="Tyagi R."/>
            <person name="Choi Y.J."/>
            <person name="Wang Q."/>
            <person name="Hallsworth Pepin K."/>
            <person name="Zhang X."/>
            <person name="Ozersky P."/>
            <person name="Wilson R.K."/>
            <person name="Sternberg P.W."/>
            <person name="Gasser R.B."/>
            <person name="Mitreva M."/>
        </authorList>
    </citation>
    <scope>NUCLEOTIDE SEQUENCE [LARGE SCALE GENOMIC DNA]</scope>
    <source>
        <strain evidence="9">HannoverDv2000</strain>
    </source>
</reference>
<dbReference type="AlphaFoldDB" id="A0A0D8XB49"/>
<evidence type="ECO:0000313" key="9">
    <source>
        <dbReference type="Proteomes" id="UP000053766"/>
    </source>
</evidence>
<dbReference type="OrthoDB" id="6229420at2759"/>
<protein>
    <recommendedName>
        <fullName evidence="10">Prominin</fullName>
    </recommendedName>
</protein>
<evidence type="ECO:0000256" key="5">
    <source>
        <dbReference type="ARBA" id="ARBA00023136"/>
    </source>
</evidence>
<accession>A0A0D8XB49</accession>
<proteinExistence type="inferred from homology"/>
<keyword evidence="4 7" id="KW-1133">Transmembrane helix</keyword>
<dbReference type="InterPro" id="IPR008795">
    <property type="entry name" value="Prominin"/>
</dbReference>
<feature type="transmembrane region" description="Helical" evidence="7">
    <location>
        <begin position="106"/>
        <end position="129"/>
    </location>
</feature>
<evidence type="ECO:0000313" key="8">
    <source>
        <dbReference type="EMBL" id="KJH41835.1"/>
    </source>
</evidence>
<dbReference type="GO" id="GO:0016020">
    <property type="term" value="C:membrane"/>
    <property type="evidence" value="ECO:0007669"/>
    <property type="project" value="UniProtKB-SubCell"/>
</dbReference>
<dbReference type="STRING" id="29172.A0A0D8XB49"/>
<organism evidence="8 9">
    <name type="scientific">Dictyocaulus viviparus</name>
    <name type="common">Bovine lungworm</name>
    <dbReference type="NCBI Taxonomy" id="29172"/>
    <lineage>
        <taxon>Eukaryota</taxon>
        <taxon>Metazoa</taxon>
        <taxon>Ecdysozoa</taxon>
        <taxon>Nematoda</taxon>
        <taxon>Chromadorea</taxon>
        <taxon>Rhabditida</taxon>
        <taxon>Rhabditina</taxon>
        <taxon>Rhabditomorpha</taxon>
        <taxon>Strongyloidea</taxon>
        <taxon>Metastrongylidae</taxon>
        <taxon>Dictyocaulus</taxon>
    </lineage>
</organism>
<evidence type="ECO:0000256" key="3">
    <source>
        <dbReference type="ARBA" id="ARBA00022692"/>
    </source>
</evidence>
<dbReference type="Pfam" id="PF05478">
    <property type="entry name" value="Prominin"/>
    <property type="match status" value="1"/>
</dbReference>
<feature type="transmembrane region" description="Helical" evidence="7">
    <location>
        <begin position="156"/>
        <end position="176"/>
    </location>
</feature>
<evidence type="ECO:0000256" key="1">
    <source>
        <dbReference type="ARBA" id="ARBA00004141"/>
    </source>
</evidence>
<evidence type="ECO:0000256" key="7">
    <source>
        <dbReference type="SAM" id="Phobius"/>
    </source>
</evidence>
<comment type="subcellular location">
    <subcellularLocation>
        <location evidence="1">Membrane</location>
        <topology evidence="1">Multi-pass membrane protein</topology>
    </subcellularLocation>
</comment>
<evidence type="ECO:0008006" key="10">
    <source>
        <dbReference type="Google" id="ProtNLM"/>
    </source>
</evidence>
<evidence type="ECO:0000256" key="6">
    <source>
        <dbReference type="ARBA" id="ARBA00023180"/>
    </source>
</evidence>
<keyword evidence="6" id="KW-0325">Glycoprotein</keyword>
<dbReference type="PANTHER" id="PTHR22730:SF1">
    <property type="entry name" value="PROMININ-LIKE PROTEIN"/>
    <property type="match status" value="1"/>
</dbReference>
<evidence type="ECO:0000256" key="4">
    <source>
        <dbReference type="ARBA" id="ARBA00022989"/>
    </source>
</evidence>
<reference evidence="8 9" key="1">
    <citation type="submission" date="2013-11" db="EMBL/GenBank/DDBJ databases">
        <title>Draft genome of the bovine lungworm Dictyocaulus viviparus.</title>
        <authorList>
            <person name="Mitreva M."/>
        </authorList>
    </citation>
    <scope>NUCLEOTIDE SEQUENCE [LARGE SCALE GENOMIC DNA]</scope>
    <source>
        <strain evidence="8 9">HannoverDv2000</strain>
    </source>
</reference>
<dbReference type="Proteomes" id="UP000053766">
    <property type="component" value="Unassembled WGS sequence"/>
</dbReference>